<feature type="non-terminal residue" evidence="2">
    <location>
        <position position="37"/>
    </location>
</feature>
<name>A0A820DQP8_9BILA</name>
<dbReference type="EMBL" id="CAJOAX010028544">
    <property type="protein sequence ID" value="CAF4235570.1"/>
    <property type="molecule type" value="Genomic_DNA"/>
</dbReference>
<accession>A0A820DQP8</accession>
<dbReference type="Proteomes" id="UP000663823">
    <property type="component" value="Unassembled WGS sequence"/>
</dbReference>
<organism evidence="2 3">
    <name type="scientific">Rotaria sordida</name>
    <dbReference type="NCBI Taxonomy" id="392033"/>
    <lineage>
        <taxon>Eukaryota</taxon>
        <taxon>Metazoa</taxon>
        <taxon>Spiralia</taxon>
        <taxon>Gnathifera</taxon>
        <taxon>Rotifera</taxon>
        <taxon>Eurotatoria</taxon>
        <taxon>Bdelloidea</taxon>
        <taxon>Philodinida</taxon>
        <taxon>Philodinidae</taxon>
        <taxon>Rotaria</taxon>
    </lineage>
</organism>
<evidence type="ECO:0000256" key="1">
    <source>
        <dbReference type="SAM" id="MobiDB-lite"/>
    </source>
</evidence>
<feature type="compositionally biased region" description="Low complexity" evidence="1">
    <location>
        <begin position="8"/>
        <end position="28"/>
    </location>
</feature>
<comment type="caution">
    <text evidence="2">The sequence shown here is derived from an EMBL/GenBank/DDBJ whole genome shotgun (WGS) entry which is preliminary data.</text>
</comment>
<reference evidence="2" key="1">
    <citation type="submission" date="2021-02" db="EMBL/GenBank/DDBJ databases">
        <authorList>
            <person name="Nowell W R."/>
        </authorList>
    </citation>
    <scope>NUCLEOTIDE SEQUENCE</scope>
</reference>
<evidence type="ECO:0000313" key="2">
    <source>
        <dbReference type="EMBL" id="CAF4235570.1"/>
    </source>
</evidence>
<proteinExistence type="predicted"/>
<sequence>MNDEYFTPLRPSLPGLPAGPGLPARPGGQTQGEGRPA</sequence>
<evidence type="ECO:0000313" key="3">
    <source>
        <dbReference type="Proteomes" id="UP000663823"/>
    </source>
</evidence>
<protein>
    <submittedName>
        <fullName evidence="2">Uncharacterized protein</fullName>
    </submittedName>
</protein>
<gene>
    <name evidence="2" type="ORF">OTI717_LOCUS39896</name>
</gene>
<feature type="region of interest" description="Disordered" evidence="1">
    <location>
        <begin position="1"/>
        <end position="37"/>
    </location>
</feature>
<dbReference type="AlphaFoldDB" id="A0A820DQP8"/>